<reference evidence="6" key="1">
    <citation type="submission" date="2020-10" db="EMBL/GenBank/DDBJ databases">
        <authorList>
            <person name="Gilroy R."/>
        </authorList>
    </citation>
    <scope>NUCLEOTIDE SEQUENCE</scope>
    <source>
        <strain evidence="6">ChiHecec3B27-6122</strain>
    </source>
</reference>
<comment type="caution">
    <text evidence="6">The sequence shown here is derived from an EMBL/GenBank/DDBJ whole genome shotgun (WGS) entry which is preliminary data.</text>
</comment>
<dbReference type="InterPro" id="IPR051453">
    <property type="entry name" value="MBL_Glyoxalase_II"/>
</dbReference>
<dbReference type="SMART" id="SM00849">
    <property type="entry name" value="Lactamase_B"/>
    <property type="match status" value="1"/>
</dbReference>
<keyword evidence="2" id="KW-0479">Metal-binding</keyword>
<dbReference type="Gene3D" id="3.60.15.10">
    <property type="entry name" value="Ribonuclease Z/Hydroxyacylglutathione hydrolase-like"/>
    <property type="match status" value="1"/>
</dbReference>
<protein>
    <submittedName>
        <fullName evidence="6">MBL fold metallo-hydrolase</fullName>
    </submittedName>
</protein>
<evidence type="ECO:0000313" key="7">
    <source>
        <dbReference type="Proteomes" id="UP000886876"/>
    </source>
</evidence>
<name>A0A9D1K8N7_9FIRM</name>
<dbReference type="InterPro" id="IPR036866">
    <property type="entry name" value="RibonucZ/Hydroxyglut_hydro"/>
</dbReference>
<evidence type="ECO:0000256" key="4">
    <source>
        <dbReference type="ARBA" id="ARBA00022833"/>
    </source>
</evidence>
<dbReference type="EMBL" id="DVJS01000187">
    <property type="protein sequence ID" value="HIS97810.1"/>
    <property type="molecule type" value="Genomic_DNA"/>
</dbReference>
<dbReference type="Pfam" id="PF00753">
    <property type="entry name" value="Lactamase_B"/>
    <property type="match status" value="1"/>
</dbReference>
<dbReference type="GO" id="GO:0046872">
    <property type="term" value="F:metal ion binding"/>
    <property type="evidence" value="ECO:0007669"/>
    <property type="project" value="UniProtKB-KW"/>
</dbReference>
<evidence type="ECO:0000256" key="1">
    <source>
        <dbReference type="ARBA" id="ARBA00001947"/>
    </source>
</evidence>
<comment type="cofactor">
    <cofactor evidence="1">
        <name>Zn(2+)</name>
        <dbReference type="ChEBI" id="CHEBI:29105"/>
    </cofactor>
</comment>
<evidence type="ECO:0000259" key="5">
    <source>
        <dbReference type="SMART" id="SM00849"/>
    </source>
</evidence>
<evidence type="ECO:0000313" key="6">
    <source>
        <dbReference type="EMBL" id="HIS97810.1"/>
    </source>
</evidence>
<reference evidence="6" key="2">
    <citation type="journal article" date="2021" name="PeerJ">
        <title>Extensive microbial diversity within the chicken gut microbiome revealed by metagenomics and culture.</title>
        <authorList>
            <person name="Gilroy R."/>
            <person name="Ravi A."/>
            <person name="Getino M."/>
            <person name="Pursley I."/>
            <person name="Horton D.L."/>
            <person name="Alikhan N.F."/>
            <person name="Baker D."/>
            <person name="Gharbi K."/>
            <person name="Hall N."/>
            <person name="Watson M."/>
            <person name="Adriaenssens E.M."/>
            <person name="Foster-Nyarko E."/>
            <person name="Jarju S."/>
            <person name="Secka A."/>
            <person name="Antonio M."/>
            <person name="Oren A."/>
            <person name="Chaudhuri R.R."/>
            <person name="La Ragione R."/>
            <person name="Hildebrand F."/>
            <person name="Pallen M.J."/>
        </authorList>
    </citation>
    <scope>NUCLEOTIDE SEQUENCE</scope>
    <source>
        <strain evidence="6">ChiHecec3B27-6122</strain>
    </source>
</reference>
<organism evidence="6 7">
    <name type="scientific">Candidatus Scatomorpha pullistercoris</name>
    <dbReference type="NCBI Taxonomy" id="2840929"/>
    <lineage>
        <taxon>Bacteria</taxon>
        <taxon>Bacillati</taxon>
        <taxon>Bacillota</taxon>
        <taxon>Clostridia</taxon>
        <taxon>Eubacteriales</taxon>
        <taxon>Candidatus Scatomorpha</taxon>
    </lineage>
</organism>
<dbReference type="PANTHER" id="PTHR46233">
    <property type="entry name" value="HYDROXYACYLGLUTATHIONE HYDROLASE GLOC"/>
    <property type="match status" value="1"/>
</dbReference>
<proteinExistence type="predicted"/>
<keyword evidence="3" id="KW-0378">Hydrolase</keyword>
<dbReference type="InterPro" id="IPR001279">
    <property type="entry name" value="Metallo-B-lactamas"/>
</dbReference>
<dbReference type="SUPFAM" id="SSF56281">
    <property type="entry name" value="Metallo-hydrolase/oxidoreductase"/>
    <property type="match status" value="1"/>
</dbReference>
<gene>
    <name evidence="6" type="ORF">IAD42_07545</name>
</gene>
<accession>A0A9D1K8N7</accession>
<dbReference type="GO" id="GO:0016787">
    <property type="term" value="F:hydrolase activity"/>
    <property type="evidence" value="ECO:0007669"/>
    <property type="project" value="UniProtKB-KW"/>
</dbReference>
<dbReference type="AlphaFoldDB" id="A0A9D1K8N7"/>
<dbReference type="Proteomes" id="UP000886876">
    <property type="component" value="Unassembled WGS sequence"/>
</dbReference>
<sequence length="204" mass="22158">MLIKTLVVGPIETNCYVVTDEDTLDCAVIDPGDESNTILDYLEDNRLHCRAVMLTHAHFDHVGAVEAVLEATGAKFYMSEKELDTIKNGGSGRFQPPEGVIYYKEGDVVEVGSLSFRVMVTPGHTPGGVTLVCGGALFTGDTLFRGSCGRTDFPGGDMRVELASLKRIAALEGDYEVYPGHAESSSLSVERAHNPYMRHAIEKM</sequence>
<feature type="domain" description="Metallo-beta-lactamase" evidence="5">
    <location>
        <begin position="12"/>
        <end position="181"/>
    </location>
</feature>
<evidence type="ECO:0000256" key="2">
    <source>
        <dbReference type="ARBA" id="ARBA00022723"/>
    </source>
</evidence>
<keyword evidence="4" id="KW-0862">Zinc</keyword>
<dbReference type="CDD" id="cd06262">
    <property type="entry name" value="metallo-hydrolase-like_MBL-fold"/>
    <property type="match status" value="1"/>
</dbReference>
<evidence type="ECO:0000256" key="3">
    <source>
        <dbReference type="ARBA" id="ARBA00022801"/>
    </source>
</evidence>
<dbReference type="PANTHER" id="PTHR46233:SF3">
    <property type="entry name" value="HYDROXYACYLGLUTATHIONE HYDROLASE GLOC"/>
    <property type="match status" value="1"/>
</dbReference>